<organism evidence="4 5">
    <name type="scientific">Cellulomonas oligotrophica</name>
    <dbReference type="NCBI Taxonomy" id="931536"/>
    <lineage>
        <taxon>Bacteria</taxon>
        <taxon>Bacillati</taxon>
        <taxon>Actinomycetota</taxon>
        <taxon>Actinomycetes</taxon>
        <taxon>Micrococcales</taxon>
        <taxon>Cellulomonadaceae</taxon>
        <taxon>Cellulomonas</taxon>
    </lineage>
</organism>
<evidence type="ECO:0000259" key="1">
    <source>
        <dbReference type="Pfam" id="PF13173"/>
    </source>
</evidence>
<accession>A0A7Y9FEG8</accession>
<comment type="caution">
    <text evidence="4">The sequence shown here is derived from an EMBL/GenBank/DDBJ whole genome shotgun (WGS) entry which is preliminary data.</text>
</comment>
<dbReference type="InterPro" id="IPR041682">
    <property type="entry name" value="AAA_14"/>
</dbReference>
<dbReference type="Pfam" id="PF13173">
    <property type="entry name" value="AAA_14"/>
    <property type="match status" value="1"/>
</dbReference>
<dbReference type="RefSeq" id="WP_140457434.1">
    <property type="nucleotide sequence ID" value="NZ_BAABFI010000014.1"/>
</dbReference>
<dbReference type="EMBL" id="BONN01000001">
    <property type="protein sequence ID" value="GIG31329.1"/>
    <property type="molecule type" value="Genomic_DNA"/>
</dbReference>
<reference evidence="3 6" key="2">
    <citation type="submission" date="2021-01" db="EMBL/GenBank/DDBJ databases">
        <title>Whole genome shotgun sequence of Cellulomonas oligotrophica NBRC 109435.</title>
        <authorList>
            <person name="Komaki H."/>
            <person name="Tamura T."/>
        </authorList>
    </citation>
    <scope>NUCLEOTIDE SEQUENCE [LARGE SCALE GENOMIC DNA]</scope>
    <source>
        <strain evidence="3 6">NBRC 109435</strain>
    </source>
</reference>
<protein>
    <submittedName>
        <fullName evidence="3">ATPase AAA</fullName>
    </submittedName>
</protein>
<evidence type="ECO:0000259" key="2">
    <source>
        <dbReference type="Pfam" id="PF13635"/>
    </source>
</evidence>
<gene>
    <name evidence="4" type="ORF">BKA21_001212</name>
    <name evidence="3" type="ORF">Col01nite_04880</name>
</gene>
<dbReference type="Proteomes" id="UP000618382">
    <property type="component" value="Unassembled WGS sequence"/>
</dbReference>
<dbReference type="PANTHER" id="PTHR43566">
    <property type="entry name" value="CONSERVED PROTEIN"/>
    <property type="match status" value="1"/>
</dbReference>
<proteinExistence type="predicted"/>
<sequence length="428" mass="45923">MSPAQTSYRSRVVDAQLDEYLAELPAVAIDGPKGVGKTATASRRARTVLRLDDEADRGVVEADPGRLSRAGPPVLVDEWQRLPATWDVVRRAVDDGADAGAFLLTGSASPGTPQTHSGAGRIVTLRMRPLTLPERSWEVPSVSLAGLLAGQARIEGATSRVLEHYADALVGGGFPGMQHVSPRPRRALLEGYVDRIVDRDFPEAGREVRNPAGLRRWMRALAAASGTSASYETIRDAASAGHTDPPPRTTTQPYRDTLERIWVYDPVPAWDAPSGAGLSRLVSSPKHFLADPALAAVLLDMDAEALIRGDDGQVAVQRDGTLLGGLFESLVALSLRVFAQAADARVSHLRTRGGEHEVDFLVEGRGRRLVAVEVKLASAPSARDVRHLLWLKDQLGDALTDMVLVTTGRDAYRRPDGIAVVPLALLGP</sequence>
<reference evidence="4 5" key="1">
    <citation type="submission" date="2020-07" db="EMBL/GenBank/DDBJ databases">
        <title>Sequencing the genomes of 1000 actinobacteria strains.</title>
        <authorList>
            <person name="Klenk H.-P."/>
        </authorList>
    </citation>
    <scope>NUCLEOTIDE SEQUENCE [LARGE SCALE GENOMIC DNA]</scope>
    <source>
        <strain evidence="4 5">DSM 24482</strain>
    </source>
</reference>
<dbReference type="InterPro" id="IPR025420">
    <property type="entry name" value="DUF4143"/>
</dbReference>
<keyword evidence="6" id="KW-1185">Reference proteome</keyword>
<dbReference type="Proteomes" id="UP000577956">
    <property type="component" value="Unassembled WGS sequence"/>
</dbReference>
<feature type="domain" description="DUF4143" evidence="2">
    <location>
        <begin position="199"/>
        <end position="376"/>
    </location>
</feature>
<dbReference type="PANTHER" id="PTHR43566:SF2">
    <property type="entry name" value="DUF4143 DOMAIN-CONTAINING PROTEIN"/>
    <property type="match status" value="1"/>
</dbReference>
<dbReference type="Pfam" id="PF13635">
    <property type="entry name" value="DUF4143"/>
    <property type="match status" value="1"/>
</dbReference>
<name>A0A7Y9FEG8_9CELL</name>
<dbReference type="EMBL" id="JACCBK010000001">
    <property type="protein sequence ID" value="NYD85663.1"/>
    <property type="molecule type" value="Genomic_DNA"/>
</dbReference>
<evidence type="ECO:0000313" key="5">
    <source>
        <dbReference type="Proteomes" id="UP000577956"/>
    </source>
</evidence>
<evidence type="ECO:0000313" key="3">
    <source>
        <dbReference type="EMBL" id="GIG31329.1"/>
    </source>
</evidence>
<feature type="domain" description="AAA" evidence="1">
    <location>
        <begin position="25"/>
        <end position="134"/>
    </location>
</feature>
<evidence type="ECO:0000313" key="6">
    <source>
        <dbReference type="Proteomes" id="UP000618382"/>
    </source>
</evidence>
<evidence type="ECO:0000313" key="4">
    <source>
        <dbReference type="EMBL" id="NYD85663.1"/>
    </source>
</evidence>
<dbReference type="AlphaFoldDB" id="A0A7Y9FEG8"/>